<accession>A0A9P9AG26</accession>
<proteinExistence type="predicted"/>
<gene>
    <name evidence="2" type="ORF">F5X68DRAFT_273811</name>
</gene>
<dbReference type="AlphaFoldDB" id="A0A9P9AG26"/>
<sequence>MSDPQQREFIKGEMERQLKLVSHAMIRGQNLPAPEAHGFSISRRHLAALRLANMIGVGSTTGGATTQGGTSIFEVRFGNLDIASIIIDHLPVKDMKALAGVSKVCRTMVHLKITTWDLGKLDMGCCNELGLKDEECTPPRRIVWVHGRSEFDDKDAKSKLPDAYLFETDRQFMADTTASYNVIYSGVNLASGMPFQRIARGRDTRVETTTRMLATMCTMHENGTRLFTQVRDEDKKCVNYTKFIRIQSLLTGFAEHGQNIKSLYLDQIPFLSPNFLNVALENLPELQELHIENCELLHIGCLIPLLDTIHWIGARRGKKFIALDFFPKAWFGPHVGRNATCVVTYNPPDEHRVAMGVMVTIIIAAMKSTYMGFDIIQKGSLLEKFLQLIPMPFGLASLFLKHLRESIQLNLKPEHTRSLFDRARLKDLTGQILAATCLPNRDIITGFHPQLAHLLVSECKVCKHVVLTHMLHPRDWTGISGLRICMACSLSDTVLDDDHAWLADKREITRHVFNPIPDPPADWTPPQPFDLICPVIKNEFVRHPEPTLVPEPNVDDLHDPFGDDDSDDSDDESSDEDLATLFAQFDAAISAPSPAAAGAANVVHTGPTLDDIRRLNDNARQAFLVSIPHKIHVSRLALDEFRNIHRNTDRFWYDRGAFPLALFLDSKNRFAQSIGMHIDDTVLAIQPRRMYYLGRTTWEGIYRTNAAHQGRPITHDDRAEWAPPLLPTGMSATVV</sequence>
<dbReference type="OrthoDB" id="4806935at2759"/>
<keyword evidence="3" id="KW-1185">Reference proteome</keyword>
<organism evidence="2 3">
    <name type="scientific">Plectosphaerella plurivora</name>
    <dbReference type="NCBI Taxonomy" id="936078"/>
    <lineage>
        <taxon>Eukaryota</taxon>
        <taxon>Fungi</taxon>
        <taxon>Dikarya</taxon>
        <taxon>Ascomycota</taxon>
        <taxon>Pezizomycotina</taxon>
        <taxon>Sordariomycetes</taxon>
        <taxon>Hypocreomycetidae</taxon>
        <taxon>Glomerellales</taxon>
        <taxon>Plectosphaerellaceae</taxon>
        <taxon>Plectosphaerella</taxon>
    </lineage>
</organism>
<protein>
    <recommendedName>
        <fullName evidence="4">F-box domain-containing protein</fullName>
    </recommendedName>
</protein>
<evidence type="ECO:0000313" key="2">
    <source>
        <dbReference type="EMBL" id="KAH6692596.1"/>
    </source>
</evidence>
<evidence type="ECO:0000313" key="3">
    <source>
        <dbReference type="Proteomes" id="UP000770015"/>
    </source>
</evidence>
<evidence type="ECO:0000256" key="1">
    <source>
        <dbReference type="SAM" id="MobiDB-lite"/>
    </source>
</evidence>
<dbReference type="EMBL" id="JAGSXJ010000004">
    <property type="protein sequence ID" value="KAH6692596.1"/>
    <property type="molecule type" value="Genomic_DNA"/>
</dbReference>
<name>A0A9P9AG26_9PEZI</name>
<feature type="compositionally biased region" description="Acidic residues" evidence="1">
    <location>
        <begin position="562"/>
        <end position="575"/>
    </location>
</feature>
<reference evidence="2" key="1">
    <citation type="journal article" date="2021" name="Nat. Commun.">
        <title>Genetic determinants of endophytism in the Arabidopsis root mycobiome.</title>
        <authorList>
            <person name="Mesny F."/>
            <person name="Miyauchi S."/>
            <person name="Thiergart T."/>
            <person name="Pickel B."/>
            <person name="Atanasova L."/>
            <person name="Karlsson M."/>
            <person name="Huettel B."/>
            <person name="Barry K.W."/>
            <person name="Haridas S."/>
            <person name="Chen C."/>
            <person name="Bauer D."/>
            <person name="Andreopoulos W."/>
            <person name="Pangilinan J."/>
            <person name="LaButti K."/>
            <person name="Riley R."/>
            <person name="Lipzen A."/>
            <person name="Clum A."/>
            <person name="Drula E."/>
            <person name="Henrissat B."/>
            <person name="Kohler A."/>
            <person name="Grigoriev I.V."/>
            <person name="Martin F.M."/>
            <person name="Hacquard S."/>
        </authorList>
    </citation>
    <scope>NUCLEOTIDE SEQUENCE</scope>
    <source>
        <strain evidence="2">MPI-SDFR-AT-0117</strain>
    </source>
</reference>
<evidence type="ECO:0008006" key="4">
    <source>
        <dbReference type="Google" id="ProtNLM"/>
    </source>
</evidence>
<dbReference type="Proteomes" id="UP000770015">
    <property type="component" value="Unassembled WGS sequence"/>
</dbReference>
<comment type="caution">
    <text evidence="2">The sequence shown here is derived from an EMBL/GenBank/DDBJ whole genome shotgun (WGS) entry which is preliminary data.</text>
</comment>
<feature type="region of interest" description="Disordered" evidence="1">
    <location>
        <begin position="545"/>
        <end position="575"/>
    </location>
</feature>